<proteinExistence type="predicted"/>
<name>A0A4C1U670_EUMVA</name>
<sequence>MKGPWCDYITFLTQCEIVKTVTKVESDFIESSRELTTSHTASGVFERVLSETKSEAEQNADDTKDENEVAKTDMQKTINIIKMKKKKKGKRRILSFSSSSSSEELQTKDNDQKTKPALCKVSPKTFEHKNAVTENEKMINNTNAAQQKHKLYECSEVVSSDEEYTGKSILRKRIRLVSPSSPISSSMGAEESKHFDINHISDIDTKKDINLITKSDDIACINIDDTSTDASEKYSAASGETANAQILENDKSINQKNKLKITSDYKTITSIISVSYNKHLKKMETANSSKEQQDKKKDAQNDKLLNRKLLSIGRKVMSKAGLVSMSLLKHLQQKDLKIAWVAKRYSGGVKHAYPLGKEADYIRIQTKIQSVEENNLTGFQIFNISNDDFEYNNILPVPILNISDPNNMLKRFSLPVDTVPNLTCKRDPILGPIIEADAQSPNMSQPRPEEVIQSTSIVKSLETQENCTVLTQLLNANPVANPKQVPKKKTSLEFNSEKTVTDKVQISKTIDHDYEAFICLDSDEEQATTEPRLMMPIITSTTSLVDNGQVKVNEQSKPNIVSERKNETVIKTVVTQNNKSIPRIKCKPVSELMATNTHKNLQPNMVFIQDPVNQQQTQTFPALTVTLTPNAMVNMPFQMSSSMNDNVPVLLQNKSTETANQSKTTNANRSVTFLMHCPTLPNTLTTSPFLYIRQLMSYHKINFMEVNKKLNKEFICLIKFKLSVRQEVRSILLYLSLHGHGRDFCLKVRDKNNECINVETRPAFWEWEVLKAFQDDTVTSKTLDCVERFDSEFYKVTKLFLGLLKTVECKDSK</sequence>
<feature type="region of interest" description="Disordered" evidence="1">
    <location>
        <begin position="51"/>
        <end position="70"/>
    </location>
</feature>
<organism evidence="2 3">
    <name type="scientific">Eumeta variegata</name>
    <name type="common">Bagworm moth</name>
    <name type="synonym">Eumeta japonica</name>
    <dbReference type="NCBI Taxonomy" id="151549"/>
    <lineage>
        <taxon>Eukaryota</taxon>
        <taxon>Metazoa</taxon>
        <taxon>Ecdysozoa</taxon>
        <taxon>Arthropoda</taxon>
        <taxon>Hexapoda</taxon>
        <taxon>Insecta</taxon>
        <taxon>Pterygota</taxon>
        <taxon>Neoptera</taxon>
        <taxon>Endopterygota</taxon>
        <taxon>Lepidoptera</taxon>
        <taxon>Glossata</taxon>
        <taxon>Ditrysia</taxon>
        <taxon>Tineoidea</taxon>
        <taxon>Psychidae</taxon>
        <taxon>Oiketicinae</taxon>
        <taxon>Eumeta</taxon>
    </lineage>
</organism>
<feature type="region of interest" description="Disordered" evidence="1">
    <location>
        <begin position="91"/>
        <end position="113"/>
    </location>
</feature>
<dbReference type="EMBL" id="BGZK01000128">
    <property type="protein sequence ID" value="GBP21336.1"/>
    <property type="molecule type" value="Genomic_DNA"/>
</dbReference>
<evidence type="ECO:0000313" key="3">
    <source>
        <dbReference type="Proteomes" id="UP000299102"/>
    </source>
</evidence>
<comment type="caution">
    <text evidence="2">The sequence shown here is derived from an EMBL/GenBank/DDBJ whole genome shotgun (WGS) entry which is preliminary data.</text>
</comment>
<dbReference type="OrthoDB" id="7764603at2759"/>
<protein>
    <submittedName>
        <fullName evidence="2">Uncharacterized protein</fullName>
    </submittedName>
</protein>
<keyword evidence="3" id="KW-1185">Reference proteome</keyword>
<evidence type="ECO:0000256" key="1">
    <source>
        <dbReference type="SAM" id="MobiDB-lite"/>
    </source>
</evidence>
<dbReference type="Proteomes" id="UP000299102">
    <property type="component" value="Unassembled WGS sequence"/>
</dbReference>
<evidence type="ECO:0000313" key="2">
    <source>
        <dbReference type="EMBL" id="GBP21336.1"/>
    </source>
</evidence>
<gene>
    <name evidence="2" type="ORF">EVAR_11934_1</name>
</gene>
<dbReference type="AlphaFoldDB" id="A0A4C1U670"/>
<accession>A0A4C1U670</accession>
<reference evidence="2 3" key="1">
    <citation type="journal article" date="2019" name="Commun. Biol.">
        <title>The bagworm genome reveals a unique fibroin gene that provides high tensile strength.</title>
        <authorList>
            <person name="Kono N."/>
            <person name="Nakamura H."/>
            <person name="Ohtoshi R."/>
            <person name="Tomita M."/>
            <person name="Numata K."/>
            <person name="Arakawa K."/>
        </authorList>
    </citation>
    <scope>NUCLEOTIDE SEQUENCE [LARGE SCALE GENOMIC DNA]</scope>
</reference>